<keyword evidence="3" id="KW-1185">Reference proteome</keyword>
<dbReference type="EnsemblPlants" id="OPUNC02G20180.1">
    <property type="protein sequence ID" value="OPUNC02G20180.1"/>
    <property type="gene ID" value="OPUNC02G20180"/>
</dbReference>
<organism evidence="2">
    <name type="scientific">Oryza punctata</name>
    <name type="common">Red rice</name>
    <dbReference type="NCBI Taxonomy" id="4537"/>
    <lineage>
        <taxon>Eukaryota</taxon>
        <taxon>Viridiplantae</taxon>
        <taxon>Streptophyta</taxon>
        <taxon>Embryophyta</taxon>
        <taxon>Tracheophyta</taxon>
        <taxon>Spermatophyta</taxon>
        <taxon>Magnoliopsida</taxon>
        <taxon>Liliopsida</taxon>
        <taxon>Poales</taxon>
        <taxon>Poaceae</taxon>
        <taxon>BOP clade</taxon>
        <taxon>Oryzoideae</taxon>
        <taxon>Oryzeae</taxon>
        <taxon>Oryzinae</taxon>
        <taxon>Oryza</taxon>
    </lineage>
</organism>
<evidence type="ECO:0000313" key="3">
    <source>
        <dbReference type="Proteomes" id="UP000026962"/>
    </source>
</evidence>
<reference evidence="2" key="2">
    <citation type="submission" date="2018-05" db="EMBL/GenBank/DDBJ databases">
        <title>OpunRS2 (Oryza punctata Reference Sequence Version 2).</title>
        <authorList>
            <person name="Zhang J."/>
            <person name="Kudrna D."/>
            <person name="Lee S."/>
            <person name="Talag J."/>
            <person name="Welchert J."/>
            <person name="Wing R.A."/>
        </authorList>
    </citation>
    <scope>NUCLEOTIDE SEQUENCE [LARGE SCALE GENOMIC DNA]</scope>
</reference>
<protein>
    <submittedName>
        <fullName evidence="2">Uncharacterized protein</fullName>
    </submittedName>
</protein>
<feature type="compositionally biased region" description="Low complexity" evidence="1">
    <location>
        <begin position="94"/>
        <end position="109"/>
    </location>
</feature>
<feature type="region of interest" description="Disordered" evidence="1">
    <location>
        <begin position="94"/>
        <end position="118"/>
    </location>
</feature>
<accession>A0A0E0K1R4</accession>
<dbReference type="HOGENOM" id="CLU_2076906_0_0_1"/>
<proteinExistence type="predicted"/>
<feature type="compositionally biased region" description="Low complexity" evidence="1">
    <location>
        <begin position="1"/>
        <end position="14"/>
    </location>
</feature>
<sequence>MELHRPSPTSLLSLAPPPRTGAAQGLVAVPCSSSTAVAAVQSCARQHSRPIGAQSRRHLFLLHAAVAEFSSFFSSETAIIHRLLPPIKGQRGSFFLPTKPSSSSSPSLSCHDRPPPCH</sequence>
<feature type="region of interest" description="Disordered" evidence="1">
    <location>
        <begin position="1"/>
        <end position="22"/>
    </location>
</feature>
<dbReference type="AlphaFoldDB" id="A0A0E0K1R4"/>
<evidence type="ECO:0000256" key="1">
    <source>
        <dbReference type="SAM" id="MobiDB-lite"/>
    </source>
</evidence>
<dbReference type="Gramene" id="OPUNC02G20180.1">
    <property type="protein sequence ID" value="OPUNC02G20180.1"/>
    <property type="gene ID" value="OPUNC02G20180"/>
</dbReference>
<reference evidence="2" key="1">
    <citation type="submission" date="2015-04" db="UniProtKB">
        <authorList>
            <consortium name="EnsemblPlants"/>
        </authorList>
    </citation>
    <scope>IDENTIFICATION</scope>
</reference>
<dbReference type="Proteomes" id="UP000026962">
    <property type="component" value="Chromosome 2"/>
</dbReference>
<evidence type="ECO:0000313" key="2">
    <source>
        <dbReference type="EnsemblPlants" id="OPUNC02G20180.1"/>
    </source>
</evidence>
<name>A0A0E0K1R4_ORYPU</name>